<evidence type="ECO:0000313" key="2">
    <source>
        <dbReference type="Proteomes" id="UP001163603"/>
    </source>
</evidence>
<evidence type="ECO:0000313" key="1">
    <source>
        <dbReference type="EMBL" id="KAJ0033908.1"/>
    </source>
</evidence>
<name>A0ACC0YAS0_9ROSI</name>
<gene>
    <name evidence="1" type="ORF">Pint_25213</name>
</gene>
<organism evidence="1 2">
    <name type="scientific">Pistacia integerrima</name>
    <dbReference type="NCBI Taxonomy" id="434235"/>
    <lineage>
        <taxon>Eukaryota</taxon>
        <taxon>Viridiplantae</taxon>
        <taxon>Streptophyta</taxon>
        <taxon>Embryophyta</taxon>
        <taxon>Tracheophyta</taxon>
        <taxon>Spermatophyta</taxon>
        <taxon>Magnoliopsida</taxon>
        <taxon>eudicotyledons</taxon>
        <taxon>Gunneridae</taxon>
        <taxon>Pentapetalae</taxon>
        <taxon>rosids</taxon>
        <taxon>malvids</taxon>
        <taxon>Sapindales</taxon>
        <taxon>Anacardiaceae</taxon>
        <taxon>Pistacia</taxon>
    </lineage>
</organism>
<dbReference type="Proteomes" id="UP001163603">
    <property type="component" value="Chromosome 7"/>
</dbReference>
<protein>
    <submittedName>
        <fullName evidence="1">Uncharacterized protein</fullName>
    </submittedName>
</protein>
<keyword evidence="2" id="KW-1185">Reference proteome</keyword>
<comment type="caution">
    <text evidence="1">The sequence shown here is derived from an EMBL/GenBank/DDBJ whole genome shotgun (WGS) entry which is preliminary data.</text>
</comment>
<sequence>MRCFSKKLARGLEVQTKSWRSLSELKKLCGNRLARWKESLTWPRSRRSNKGRPLKHCFHRRTMRSGSFGKCWQVRKGSNSDRLFASV</sequence>
<dbReference type="EMBL" id="CM047742">
    <property type="protein sequence ID" value="KAJ0033908.1"/>
    <property type="molecule type" value="Genomic_DNA"/>
</dbReference>
<proteinExistence type="predicted"/>
<reference evidence="2" key="1">
    <citation type="journal article" date="2023" name="G3 (Bethesda)">
        <title>Genome assembly and association tests identify interacting loci associated with vigor, precocity, and sex in interspecific pistachio rootstocks.</title>
        <authorList>
            <person name="Palmer W."/>
            <person name="Jacygrad E."/>
            <person name="Sagayaradj S."/>
            <person name="Cavanaugh K."/>
            <person name="Han R."/>
            <person name="Bertier L."/>
            <person name="Beede B."/>
            <person name="Kafkas S."/>
            <person name="Golino D."/>
            <person name="Preece J."/>
            <person name="Michelmore R."/>
        </authorList>
    </citation>
    <scope>NUCLEOTIDE SEQUENCE [LARGE SCALE GENOMIC DNA]</scope>
</reference>
<accession>A0ACC0YAS0</accession>